<proteinExistence type="predicted"/>
<dbReference type="Gene3D" id="1.10.3680.10">
    <property type="entry name" value="TerB-like"/>
    <property type="match status" value="1"/>
</dbReference>
<sequence>MHILMIVLGAIAFIGGLIWRLQAASQAGAKVADMAQTAANLPRKLAFRRKTGKRGSQLVTDAREAAVILMLEIVRASGEMSRQQKDTILSIIQSQFDFSPEDSEEILVQASWVSQIEAGKESMQRRLTRLVTEQVSEKDVVELDGMLVEVSEADGMPTSEQLAVLQVYRRVAGVVA</sequence>
<organism evidence="2 3">
    <name type="scientific">Ponticaulis profundi</name>
    <dbReference type="NCBI Taxonomy" id="2665222"/>
    <lineage>
        <taxon>Bacteria</taxon>
        <taxon>Pseudomonadati</taxon>
        <taxon>Pseudomonadota</taxon>
        <taxon>Alphaproteobacteria</taxon>
        <taxon>Hyphomonadales</taxon>
        <taxon>Hyphomonadaceae</taxon>
        <taxon>Ponticaulis</taxon>
    </lineage>
</organism>
<keyword evidence="3" id="KW-1185">Reference proteome</keyword>
<dbReference type="Proteomes" id="UP001596303">
    <property type="component" value="Unassembled WGS sequence"/>
</dbReference>
<dbReference type="RefSeq" id="WP_377377789.1">
    <property type="nucleotide sequence ID" value="NZ_JBHSSW010000009.1"/>
</dbReference>
<evidence type="ECO:0000313" key="3">
    <source>
        <dbReference type="Proteomes" id="UP001596303"/>
    </source>
</evidence>
<name>A0ABW1S9A3_9PROT</name>
<evidence type="ECO:0000259" key="1">
    <source>
        <dbReference type="Pfam" id="PF05099"/>
    </source>
</evidence>
<reference evidence="3" key="1">
    <citation type="journal article" date="2019" name="Int. J. Syst. Evol. Microbiol.">
        <title>The Global Catalogue of Microorganisms (GCM) 10K type strain sequencing project: providing services to taxonomists for standard genome sequencing and annotation.</title>
        <authorList>
            <consortium name="The Broad Institute Genomics Platform"/>
            <consortium name="The Broad Institute Genome Sequencing Center for Infectious Disease"/>
            <person name="Wu L."/>
            <person name="Ma J."/>
        </authorList>
    </citation>
    <scope>NUCLEOTIDE SEQUENCE [LARGE SCALE GENOMIC DNA]</scope>
    <source>
        <strain evidence="3">CGMCC-1.15741</strain>
    </source>
</reference>
<dbReference type="SUPFAM" id="SSF158682">
    <property type="entry name" value="TerB-like"/>
    <property type="match status" value="1"/>
</dbReference>
<dbReference type="EMBL" id="JBHSSW010000009">
    <property type="protein sequence ID" value="MFC6198024.1"/>
    <property type="molecule type" value="Genomic_DNA"/>
</dbReference>
<gene>
    <name evidence="2" type="ORF">ACFQDM_08040</name>
</gene>
<accession>A0ABW1S9A3</accession>
<protein>
    <submittedName>
        <fullName evidence="2">TerB family tellurite resistance protein</fullName>
    </submittedName>
</protein>
<feature type="domain" description="Co-chaperone DjlA N-terminal" evidence="1">
    <location>
        <begin position="64"/>
        <end position="156"/>
    </location>
</feature>
<dbReference type="Pfam" id="PF05099">
    <property type="entry name" value="TerB"/>
    <property type="match status" value="1"/>
</dbReference>
<evidence type="ECO:0000313" key="2">
    <source>
        <dbReference type="EMBL" id="MFC6198024.1"/>
    </source>
</evidence>
<dbReference type="InterPro" id="IPR029024">
    <property type="entry name" value="TerB-like"/>
</dbReference>
<dbReference type="InterPro" id="IPR007791">
    <property type="entry name" value="DjlA_N"/>
</dbReference>
<comment type="caution">
    <text evidence="2">The sequence shown here is derived from an EMBL/GenBank/DDBJ whole genome shotgun (WGS) entry which is preliminary data.</text>
</comment>